<dbReference type="FunCoup" id="A0A0H2SFD4">
    <property type="interactions" value="29"/>
</dbReference>
<dbReference type="PANTHER" id="PTHR18901:SF38">
    <property type="entry name" value="PSEUDOURIDINE-5'-PHOSPHATASE"/>
    <property type="match status" value="1"/>
</dbReference>
<dbReference type="GO" id="GO:0016791">
    <property type="term" value="F:phosphatase activity"/>
    <property type="evidence" value="ECO:0007669"/>
    <property type="project" value="TreeGrafter"/>
</dbReference>
<name>A0A0H2SFD4_9AGAM</name>
<dbReference type="InterPro" id="IPR036412">
    <property type="entry name" value="HAD-like_sf"/>
</dbReference>
<evidence type="ECO:0000313" key="2">
    <source>
        <dbReference type="Proteomes" id="UP000053477"/>
    </source>
</evidence>
<gene>
    <name evidence="1" type="ORF">SCHPADRAFT_934330</name>
</gene>
<dbReference type="InParanoid" id="A0A0H2SFD4"/>
<sequence length="270" mass="29466">MSSKIEYVIFDLDGLLIDSERVYTKVTNDILAEYGKTMTWDIKAGLMGKPEREAAQHLLSFFPGLPLTIDAYLKARDEAQDRIWPTVQPLPGAVRLVQHLKAHGIPIAIATGTRRRNLDLKTGHLPQLMECFGENIICADDTISSTNIAASSNPSAGEAAPSPRIKKGRGKPCPDIFLIAAHELLGRPVGLDEDDATEEAQGERAKGLVFEDAIPGVEAGKRAGMSVVWVPDAGLLEVEYPGPHKADETIRSLEDFVPEKWGLPPYPVDH</sequence>
<dbReference type="InterPro" id="IPR023214">
    <property type="entry name" value="HAD_sf"/>
</dbReference>
<dbReference type="SFLD" id="SFLDS00003">
    <property type="entry name" value="Haloacid_Dehalogenase"/>
    <property type="match status" value="1"/>
</dbReference>
<dbReference type="FunFam" id="1.10.150.240:FF:000001">
    <property type="entry name" value="Haloacid dehalogenase-like hydrolase domain"/>
    <property type="match status" value="1"/>
</dbReference>
<dbReference type="Gene3D" id="3.40.50.1000">
    <property type="entry name" value="HAD superfamily/HAD-like"/>
    <property type="match status" value="2"/>
</dbReference>
<dbReference type="PANTHER" id="PTHR18901">
    <property type="entry name" value="2-DEOXYGLUCOSE-6-PHOSPHATE PHOSPHATASE 2"/>
    <property type="match status" value="1"/>
</dbReference>
<keyword evidence="2" id="KW-1185">Reference proteome</keyword>
<reference evidence="1 2" key="1">
    <citation type="submission" date="2015-04" db="EMBL/GenBank/DDBJ databases">
        <title>Complete genome sequence of Schizopora paradoxa KUC8140, a cosmopolitan wood degrader in East Asia.</title>
        <authorList>
            <consortium name="DOE Joint Genome Institute"/>
            <person name="Min B."/>
            <person name="Park H."/>
            <person name="Jang Y."/>
            <person name="Kim J.-J."/>
            <person name="Kim K.H."/>
            <person name="Pangilinan J."/>
            <person name="Lipzen A."/>
            <person name="Riley R."/>
            <person name="Grigoriev I.V."/>
            <person name="Spatafora J.W."/>
            <person name="Choi I.-G."/>
        </authorList>
    </citation>
    <scope>NUCLEOTIDE SEQUENCE [LARGE SCALE GENOMIC DNA]</scope>
    <source>
        <strain evidence="1 2">KUC8140</strain>
    </source>
</reference>
<protein>
    <submittedName>
        <fullName evidence="1">HAD-like protein</fullName>
    </submittedName>
</protein>
<dbReference type="OrthoDB" id="40579at2759"/>
<dbReference type="Pfam" id="PF00702">
    <property type="entry name" value="Hydrolase"/>
    <property type="match status" value="1"/>
</dbReference>
<dbReference type="InterPro" id="IPR023198">
    <property type="entry name" value="PGP-like_dom2"/>
</dbReference>
<evidence type="ECO:0000313" key="1">
    <source>
        <dbReference type="EMBL" id="KLO20488.1"/>
    </source>
</evidence>
<dbReference type="AlphaFoldDB" id="A0A0H2SFD4"/>
<dbReference type="SFLD" id="SFLDG01129">
    <property type="entry name" value="C1.5:_HAD__Beta-PGM__Phosphata"/>
    <property type="match status" value="1"/>
</dbReference>
<dbReference type="Gene3D" id="1.10.150.240">
    <property type="entry name" value="Putative phosphatase, domain 2"/>
    <property type="match status" value="1"/>
</dbReference>
<organism evidence="1 2">
    <name type="scientific">Schizopora paradoxa</name>
    <dbReference type="NCBI Taxonomy" id="27342"/>
    <lineage>
        <taxon>Eukaryota</taxon>
        <taxon>Fungi</taxon>
        <taxon>Dikarya</taxon>
        <taxon>Basidiomycota</taxon>
        <taxon>Agaricomycotina</taxon>
        <taxon>Agaricomycetes</taxon>
        <taxon>Hymenochaetales</taxon>
        <taxon>Schizoporaceae</taxon>
        <taxon>Schizopora</taxon>
    </lineage>
</organism>
<accession>A0A0H2SFD4</accession>
<dbReference type="SUPFAM" id="SSF56784">
    <property type="entry name" value="HAD-like"/>
    <property type="match status" value="1"/>
</dbReference>
<dbReference type="STRING" id="27342.A0A0H2SFD4"/>
<dbReference type="EMBL" id="KQ085882">
    <property type="protein sequence ID" value="KLO20488.1"/>
    <property type="molecule type" value="Genomic_DNA"/>
</dbReference>
<proteinExistence type="predicted"/>
<dbReference type="Proteomes" id="UP000053477">
    <property type="component" value="Unassembled WGS sequence"/>
</dbReference>